<keyword evidence="9" id="KW-0807">Transducer</keyword>
<dbReference type="InterPro" id="IPR017452">
    <property type="entry name" value="GPCR_Rhodpsn_7TM"/>
</dbReference>
<evidence type="ECO:0000256" key="2">
    <source>
        <dbReference type="ARBA" id="ARBA00022475"/>
    </source>
</evidence>
<feature type="region of interest" description="Disordered" evidence="10">
    <location>
        <begin position="379"/>
        <end position="408"/>
    </location>
</feature>
<evidence type="ECO:0000256" key="1">
    <source>
        <dbReference type="ARBA" id="ARBA00004651"/>
    </source>
</evidence>
<evidence type="ECO:0000256" key="10">
    <source>
        <dbReference type="SAM" id="MobiDB-lite"/>
    </source>
</evidence>
<keyword evidence="3 11" id="KW-0812">Transmembrane</keyword>
<evidence type="ECO:0000256" key="8">
    <source>
        <dbReference type="ARBA" id="ARBA00023180"/>
    </source>
</evidence>
<dbReference type="PANTHER" id="PTHR24246:SF27">
    <property type="entry name" value="ADENOSINE RECEPTOR, ISOFORM A"/>
    <property type="match status" value="1"/>
</dbReference>
<evidence type="ECO:0000256" key="4">
    <source>
        <dbReference type="ARBA" id="ARBA00022989"/>
    </source>
</evidence>
<dbReference type="GO" id="GO:0004930">
    <property type="term" value="F:G protein-coupled receptor activity"/>
    <property type="evidence" value="ECO:0007669"/>
    <property type="project" value="UniProtKB-KW"/>
</dbReference>
<evidence type="ECO:0000256" key="9">
    <source>
        <dbReference type="ARBA" id="ARBA00023224"/>
    </source>
</evidence>
<feature type="transmembrane region" description="Helical" evidence="11">
    <location>
        <begin position="45"/>
        <end position="71"/>
    </location>
</feature>
<feature type="domain" description="G-protein coupled receptors family 1 profile" evidence="12">
    <location>
        <begin position="1"/>
        <end position="158"/>
    </location>
</feature>
<feature type="non-terminal residue" evidence="13">
    <location>
        <position position="448"/>
    </location>
</feature>
<feature type="transmembrane region" description="Helical" evidence="11">
    <location>
        <begin position="5"/>
        <end position="25"/>
    </location>
</feature>
<dbReference type="PRINTS" id="PR00237">
    <property type="entry name" value="GPCRRHODOPSN"/>
</dbReference>
<dbReference type="PANTHER" id="PTHR24246">
    <property type="entry name" value="OLFACTORY RECEPTOR AND ADENOSINE RECEPTOR"/>
    <property type="match status" value="1"/>
</dbReference>
<keyword evidence="5" id="KW-0297">G-protein coupled receptor</keyword>
<sequence>RRAIVVNVCVWILGSVLGLMPMYGWHGGYRKVDYCRFTEVVTYQYMVYFQFFGLVLLPLFIMLCIYIYILIIVRKHLRQTNALQNRFNNQTNDGFSKDVRAAKMFALVILLFGIFWFPVNIFNCVSLYCGSGCTFPRQALLVAIVMSHANSSINPFLYATSNSRIKGAIKELFGIKLKPEERSSTDHNNIRHATHGTPRARENAVAPIYNADDRPNSKGEAQSNEASYEEIRSGIVKMQAAHKDNPQEGENDIILNNMKQVMNNNDIRQSLNLNIHSDNQTPLTSNISLSSLARANILSEVETSLTQHPQHNEHQCLQSNNRSCQEFVRPSITSPSSVDHTQHSHTHTPGHYHDHCNLAFVNGESLSNKDEDSINETSYDRLENNNDSILHENYTDTNSKRQEKPRSKHDNLWCWQSSGFQDIYDTDHDTVEPAVIYQQLPNGHRHSL</sequence>
<keyword evidence="6 11" id="KW-0472">Membrane</keyword>
<keyword evidence="2" id="KW-1003">Cell membrane</keyword>
<dbReference type="AlphaFoldDB" id="A0A0B6ZGY6"/>
<keyword evidence="8" id="KW-0325">Glycoprotein</keyword>
<dbReference type="GO" id="GO:0005886">
    <property type="term" value="C:plasma membrane"/>
    <property type="evidence" value="ECO:0007669"/>
    <property type="project" value="UniProtKB-SubCell"/>
</dbReference>
<reference evidence="13" key="1">
    <citation type="submission" date="2014-12" db="EMBL/GenBank/DDBJ databases">
        <title>Insight into the proteome of Arion vulgaris.</title>
        <authorList>
            <person name="Aradska J."/>
            <person name="Bulat T."/>
            <person name="Smidak R."/>
            <person name="Sarate P."/>
            <person name="Gangsoo J."/>
            <person name="Sialana F."/>
            <person name="Bilban M."/>
            <person name="Lubec G."/>
        </authorList>
    </citation>
    <scope>NUCLEOTIDE SEQUENCE</scope>
    <source>
        <tissue evidence="13">Skin</tissue>
    </source>
</reference>
<evidence type="ECO:0000256" key="6">
    <source>
        <dbReference type="ARBA" id="ARBA00023136"/>
    </source>
</evidence>
<evidence type="ECO:0000259" key="12">
    <source>
        <dbReference type="PROSITE" id="PS50262"/>
    </source>
</evidence>
<dbReference type="Gene3D" id="1.20.1070.10">
    <property type="entry name" value="Rhodopsin 7-helix transmembrane proteins"/>
    <property type="match status" value="1"/>
</dbReference>
<feature type="transmembrane region" description="Helical" evidence="11">
    <location>
        <begin position="105"/>
        <end position="128"/>
    </location>
</feature>
<proteinExistence type="predicted"/>
<evidence type="ECO:0000256" key="3">
    <source>
        <dbReference type="ARBA" id="ARBA00022692"/>
    </source>
</evidence>
<dbReference type="InterPro" id="IPR000276">
    <property type="entry name" value="GPCR_Rhodpsn"/>
</dbReference>
<feature type="non-terminal residue" evidence="13">
    <location>
        <position position="1"/>
    </location>
</feature>
<dbReference type="SUPFAM" id="SSF81321">
    <property type="entry name" value="Family A G protein-coupled receptor-like"/>
    <property type="match status" value="1"/>
</dbReference>
<dbReference type="PROSITE" id="PS50262">
    <property type="entry name" value="G_PROTEIN_RECEP_F1_2"/>
    <property type="match status" value="1"/>
</dbReference>
<evidence type="ECO:0000256" key="7">
    <source>
        <dbReference type="ARBA" id="ARBA00023170"/>
    </source>
</evidence>
<keyword evidence="4 11" id="KW-1133">Transmembrane helix</keyword>
<accession>A0A0B6ZGY6</accession>
<feature type="region of interest" description="Disordered" evidence="10">
    <location>
        <begin position="183"/>
        <end position="228"/>
    </location>
</feature>
<feature type="region of interest" description="Disordered" evidence="10">
    <location>
        <begin position="331"/>
        <end position="351"/>
    </location>
</feature>
<dbReference type="Pfam" id="PF00001">
    <property type="entry name" value="7tm_1"/>
    <property type="match status" value="1"/>
</dbReference>
<evidence type="ECO:0000313" key="13">
    <source>
        <dbReference type="EMBL" id="CEK67677.1"/>
    </source>
</evidence>
<evidence type="ECO:0000256" key="5">
    <source>
        <dbReference type="ARBA" id="ARBA00023040"/>
    </source>
</evidence>
<keyword evidence="7" id="KW-0675">Receptor</keyword>
<dbReference type="EMBL" id="HACG01020812">
    <property type="protein sequence ID" value="CEK67677.1"/>
    <property type="molecule type" value="Transcribed_RNA"/>
</dbReference>
<name>A0A0B6ZGY6_9EUPU</name>
<organism evidence="13">
    <name type="scientific">Arion vulgaris</name>
    <dbReference type="NCBI Taxonomy" id="1028688"/>
    <lineage>
        <taxon>Eukaryota</taxon>
        <taxon>Metazoa</taxon>
        <taxon>Spiralia</taxon>
        <taxon>Lophotrochozoa</taxon>
        <taxon>Mollusca</taxon>
        <taxon>Gastropoda</taxon>
        <taxon>Heterobranchia</taxon>
        <taxon>Euthyneura</taxon>
        <taxon>Panpulmonata</taxon>
        <taxon>Eupulmonata</taxon>
        <taxon>Stylommatophora</taxon>
        <taxon>Helicina</taxon>
        <taxon>Arionoidea</taxon>
        <taxon>Arionidae</taxon>
        <taxon>Arion</taxon>
    </lineage>
</organism>
<protein>
    <recommendedName>
        <fullName evidence="12">G-protein coupled receptors family 1 profile domain-containing protein</fullName>
    </recommendedName>
</protein>
<comment type="subcellular location">
    <subcellularLocation>
        <location evidence="1">Cell membrane</location>
        <topology evidence="1">Multi-pass membrane protein</topology>
    </subcellularLocation>
</comment>
<gene>
    <name evidence="13" type="primary">ORF63523</name>
</gene>
<evidence type="ECO:0000256" key="11">
    <source>
        <dbReference type="SAM" id="Phobius"/>
    </source>
</evidence>